<name>A0ACC2NP69_9HYME</name>
<accession>A0ACC2NP69</accession>
<reference evidence="1" key="1">
    <citation type="submission" date="2023-04" db="EMBL/GenBank/DDBJ databases">
        <title>A chromosome-level genome assembly of the parasitoid wasp Eretmocerus hayati.</title>
        <authorList>
            <person name="Zhong Y."/>
            <person name="Liu S."/>
            <person name="Liu Y."/>
        </authorList>
    </citation>
    <scope>NUCLEOTIDE SEQUENCE</scope>
    <source>
        <strain evidence="1">ZJU_SS_LIU_2023</strain>
    </source>
</reference>
<protein>
    <submittedName>
        <fullName evidence="1">Uncharacterized protein</fullName>
    </submittedName>
</protein>
<sequence length="235" mass="26181">MEENHLCTGSLISKNHVLTAATCLADVSATDLKVIFGSKDENSPYHSAFTVSFKITYEDWCNNQPWCFFEKFTDDVSILELDVIDPGISKVSITPYAFQPGDKITATGWGRSPQLLHPNTPRTGFMTIMEKNACEARVRRLIHTSLRDVILPPKLSCAVAEPEVLVTKGDFGGPVRLKRGRKVSGILIQRSPMYHPASFHSEQVNLVLNLDTFQDFINDVVGANTVGPNKRREMD</sequence>
<keyword evidence="2" id="KW-1185">Reference proteome</keyword>
<proteinExistence type="predicted"/>
<organism evidence="1 2">
    <name type="scientific">Eretmocerus hayati</name>
    <dbReference type="NCBI Taxonomy" id="131215"/>
    <lineage>
        <taxon>Eukaryota</taxon>
        <taxon>Metazoa</taxon>
        <taxon>Ecdysozoa</taxon>
        <taxon>Arthropoda</taxon>
        <taxon>Hexapoda</taxon>
        <taxon>Insecta</taxon>
        <taxon>Pterygota</taxon>
        <taxon>Neoptera</taxon>
        <taxon>Endopterygota</taxon>
        <taxon>Hymenoptera</taxon>
        <taxon>Apocrita</taxon>
        <taxon>Proctotrupomorpha</taxon>
        <taxon>Chalcidoidea</taxon>
        <taxon>Aphelinidae</taxon>
        <taxon>Aphelininae</taxon>
        <taxon>Eretmocerus</taxon>
    </lineage>
</organism>
<dbReference type="Proteomes" id="UP001239111">
    <property type="component" value="Chromosome 3"/>
</dbReference>
<evidence type="ECO:0000313" key="1">
    <source>
        <dbReference type="EMBL" id="KAJ8673044.1"/>
    </source>
</evidence>
<dbReference type="EMBL" id="CM056743">
    <property type="protein sequence ID" value="KAJ8673044.1"/>
    <property type="molecule type" value="Genomic_DNA"/>
</dbReference>
<comment type="caution">
    <text evidence="1">The sequence shown here is derived from an EMBL/GenBank/DDBJ whole genome shotgun (WGS) entry which is preliminary data.</text>
</comment>
<evidence type="ECO:0000313" key="2">
    <source>
        <dbReference type="Proteomes" id="UP001239111"/>
    </source>
</evidence>
<gene>
    <name evidence="1" type="ORF">QAD02_004305</name>
</gene>